<reference evidence="1" key="1">
    <citation type="journal article" date="2015" name="Nature">
        <title>Complex archaea that bridge the gap between prokaryotes and eukaryotes.</title>
        <authorList>
            <person name="Spang A."/>
            <person name="Saw J.H."/>
            <person name="Jorgensen S.L."/>
            <person name="Zaremba-Niedzwiedzka K."/>
            <person name="Martijn J."/>
            <person name="Lind A.E."/>
            <person name="van Eijk R."/>
            <person name="Schleper C."/>
            <person name="Guy L."/>
            <person name="Ettema T.J."/>
        </authorList>
    </citation>
    <scope>NUCLEOTIDE SEQUENCE</scope>
</reference>
<organism evidence="1">
    <name type="scientific">marine sediment metagenome</name>
    <dbReference type="NCBI Taxonomy" id="412755"/>
    <lineage>
        <taxon>unclassified sequences</taxon>
        <taxon>metagenomes</taxon>
        <taxon>ecological metagenomes</taxon>
    </lineage>
</organism>
<proteinExistence type="predicted"/>
<comment type="caution">
    <text evidence="1">The sequence shown here is derived from an EMBL/GenBank/DDBJ whole genome shotgun (WGS) entry which is preliminary data.</text>
</comment>
<name>A0A0F9B404_9ZZZZ</name>
<evidence type="ECO:0000313" key="1">
    <source>
        <dbReference type="EMBL" id="KKK79311.1"/>
    </source>
</evidence>
<dbReference type="AlphaFoldDB" id="A0A0F9B404"/>
<gene>
    <name evidence="1" type="ORF">LCGC14_2834790</name>
</gene>
<dbReference type="EMBL" id="LAZR01054087">
    <property type="protein sequence ID" value="KKK79311.1"/>
    <property type="molecule type" value="Genomic_DNA"/>
</dbReference>
<sequence>SGFRLSTTDGAPRSALTRSKHAVYVSCADLSVSLWPIEWLYNRYHQGDVHNVSMRL</sequence>
<accession>A0A0F9B404</accession>
<protein>
    <submittedName>
        <fullName evidence="1">Uncharacterized protein</fullName>
    </submittedName>
</protein>
<feature type="non-terminal residue" evidence="1">
    <location>
        <position position="1"/>
    </location>
</feature>